<organism evidence="1">
    <name type="scientific">marine sediment metagenome</name>
    <dbReference type="NCBI Taxonomy" id="412755"/>
    <lineage>
        <taxon>unclassified sequences</taxon>
        <taxon>metagenomes</taxon>
        <taxon>ecological metagenomes</taxon>
    </lineage>
</organism>
<accession>A0A0F9R2H3</accession>
<dbReference type="AlphaFoldDB" id="A0A0F9R2H3"/>
<dbReference type="EMBL" id="LAZR01001096">
    <property type="protein sequence ID" value="KKN50775.1"/>
    <property type="molecule type" value="Genomic_DNA"/>
</dbReference>
<gene>
    <name evidence="1" type="ORF">LCGC14_0629450</name>
</gene>
<sequence length="69" mass="7777">MNEHLMVTIAGNVPVGTCCYCELTDSEGTVQHVDHYQLFHCTKPDCEHWTCLKHRSDKGYCEGCEADGE</sequence>
<evidence type="ECO:0000313" key="1">
    <source>
        <dbReference type="EMBL" id="KKN50775.1"/>
    </source>
</evidence>
<reference evidence="1" key="1">
    <citation type="journal article" date="2015" name="Nature">
        <title>Complex archaea that bridge the gap between prokaryotes and eukaryotes.</title>
        <authorList>
            <person name="Spang A."/>
            <person name="Saw J.H."/>
            <person name="Jorgensen S.L."/>
            <person name="Zaremba-Niedzwiedzka K."/>
            <person name="Martijn J."/>
            <person name="Lind A.E."/>
            <person name="van Eijk R."/>
            <person name="Schleper C."/>
            <person name="Guy L."/>
            <person name="Ettema T.J."/>
        </authorList>
    </citation>
    <scope>NUCLEOTIDE SEQUENCE</scope>
</reference>
<protein>
    <submittedName>
        <fullName evidence="1">Uncharacterized protein</fullName>
    </submittedName>
</protein>
<comment type="caution">
    <text evidence="1">The sequence shown here is derived from an EMBL/GenBank/DDBJ whole genome shotgun (WGS) entry which is preliminary data.</text>
</comment>
<name>A0A0F9R2H3_9ZZZZ</name>
<proteinExistence type="predicted"/>